<sequence length="177" mass="19626">MACDLVLFRIGWWFKFHGKGSKDSIDSILLNISELCVESSKKKSVGHVGWSPPSFGVLKFNVDGSARGKPSPAGIGGVLRDHRGQIMCLFSVFVGSQESNAAEIMAIHRAVELCASRPSLRNQEIEIIRDSQVAVAWANKNTNFGSISLVQLIYDIRSYIRYPFIRMLVGVIQLEKV</sequence>
<dbReference type="PANTHER" id="PTHR47723:SF22">
    <property type="entry name" value="RNASE H TYPE-1 DOMAIN-CONTAINING PROTEIN"/>
    <property type="match status" value="1"/>
</dbReference>
<reference evidence="2" key="1">
    <citation type="journal article" date="2023" name="Plant J.">
        <title>Genome sequences and population genomics provide insights into the demographic history, inbreeding, and mutation load of two 'living fossil' tree species of Dipteronia.</title>
        <authorList>
            <person name="Feng Y."/>
            <person name="Comes H.P."/>
            <person name="Chen J."/>
            <person name="Zhu S."/>
            <person name="Lu R."/>
            <person name="Zhang X."/>
            <person name="Li P."/>
            <person name="Qiu J."/>
            <person name="Olsen K.M."/>
            <person name="Qiu Y."/>
        </authorList>
    </citation>
    <scope>NUCLEOTIDE SEQUENCE</scope>
    <source>
        <strain evidence="2">NBL</strain>
    </source>
</reference>
<dbReference type="AlphaFoldDB" id="A0AAE0E967"/>
<evidence type="ECO:0000313" key="3">
    <source>
        <dbReference type="Proteomes" id="UP001281410"/>
    </source>
</evidence>
<keyword evidence="3" id="KW-1185">Reference proteome</keyword>
<gene>
    <name evidence="2" type="ORF">Dsin_013636</name>
</gene>
<dbReference type="SUPFAM" id="SSF53098">
    <property type="entry name" value="Ribonuclease H-like"/>
    <property type="match status" value="1"/>
</dbReference>
<proteinExistence type="predicted"/>
<dbReference type="PROSITE" id="PS50879">
    <property type="entry name" value="RNASE_H_1"/>
    <property type="match status" value="1"/>
</dbReference>
<dbReference type="InterPro" id="IPR036397">
    <property type="entry name" value="RNaseH_sf"/>
</dbReference>
<organism evidence="2 3">
    <name type="scientific">Dipteronia sinensis</name>
    <dbReference type="NCBI Taxonomy" id="43782"/>
    <lineage>
        <taxon>Eukaryota</taxon>
        <taxon>Viridiplantae</taxon>
        <taxon>Streptophyta</taxon>
        <taxon>Embryophyta</taxon>
        <taxon>Tracheophyta</taxon>
        <taxon>Spermatophyta</taxon>
        <taxon>Magnoliopsida</taxon>
        <taxon>eudicotyledons</taxon>
        <taxon>Gunneridae</taxon>
        <taxon>Pentapetalae</taxon>
        <taxon>rosids</taxon>
        <taxon>malvids</taxon>
        <taxon>Sapindales</taxon>
        <taxon>Sapindaceae</taxon>
        <taxon>Hippocastanoideae</taxon>
        <taxon>Acereae</taxon>
        <taxon>Dipteronia</taxon>
    </lineage>
</organism>
<dbReference type="GO" id="GO:0003676">
    <property type="term" value="F:nucleic acid binding"/>
    <property type="evidence" value="ECO:0007669"/>
    <property type="project" value="InterPro"/>
</dbReference>
<accession>A0AAE0E967</accession>
<dbReference type="InterPro" id="IPR044730">
    <property type="entry name" value="RNase_H-like_dom_plant"/>
</dbReference>
<dbReference type="Gene3D" id="3.30.420.10">
    <property type="entry name" value="Ribonuclease H-like superfamily/Ribonuclease H"/>
    <property type="match status" value="1"/>
</dbReference>
<name>A0AAE0E967_9ROSI</name>
<dbReference type="InterPro" id="IPR053151">
    <property type="entry name" value="RNase_H-like"/>
</dbReference>
<protein>
    <recommendedName>
        <fullName evidence="1">RNase H type-1 domain-containing protein</fullName>
    </recommendedName>
</protein>
<dbReference type="CDD" id="cd06222">
    <property type="entry name" value="RNase_H_like"/>
    <property type="match status" value="1"/>
</dbReference>
<dbReference type="InterPro" id="IPR002156">
    <property type="entry name" value="RNaseH_domain"/>
</dbReference>
<dbReference type="Pfam" id="PF13456">
    <property type="entry name" value="RVT_3"/>
    <property type="match status" value="1"/>
</dbReference>
<comment type="caution">
    <text evidence="2">The sequence shown here is derived from an EMBL/GenBank/DDBJ whole genome shotgun (WGS) entry which is preliminary data.</text>
</comment>
<dbReference type="EMBL" id="JANJYJ010000004">
    <property type="protein sequence ID" value="KAK3219666.1"/>
    <property type="molecule type" value="Genomic_DNA"/>
</dbReference>
<evidence type="ECO:0000259" key="1">
    <source>
        <dbReference type="PROSITE" id="PS50879"/>
    </source>
</evidence>
<dbReference type="InterPro" id="IPR012337">
    <property type="entry name" value="RNaseH-like_sf"/>
</dbReference>
<evidence type="ECO:0000313" key="2">
    <source>
        <dbReference type="EMBL" id="KAK3219666.1"/>
    </source>
</evidence>
<feature type="domain" description="RNase H type-1" evidence="1">
    <location>
        <begin position="54"/>
        <end position="177"/>
    </location>
</feature>
<dbReference type="PANTHER" id="PTHR47723">
    <property type="entry name" value="OS05G0353850 PROTEIN"/>
    <property type="match status" value="1"/>
</dbReference>
<dbReference type="Proteomes" id="UP001281410">
    <property type="component" value="Unassembled WGS sequence"/>
</dbReference>
<dbReference type="GO" id="GO:0004523">
    <property type="term" value="F:RNA-DNA hybrid ribonuclease activity"/>
    <property type="evidence" value="ECO:0007669"/>
    <property type="project" value="InterPro"/>
</dbReference>